<dbReference type="InterPro" id="IPR001073">
    <property type="entry name" value="C1q_dom"/>
</dbReference>
<accession>A0A8B8ASF0</accession>
<dbReference type="AlphaFoldDB" id="A0A8B8ASF0"/>
<evidence type="ECO:0000256" key="2">
    <source>
        <dbReference type="ARBA" id="ARBA00022525"/>
    </source>
</evidence>
<feature type="domain" description="C1q" evidence="6">
    <location>
        <begin position="249"/>
        <end position="381"/>
    </location>
</feature>
<dbReference type="PANTHER" id="PTHR22923:SF116">
    <property type="entry name" value="C1Q DOMAIN-CONTAINING PROTEIN"/>
    <property type="match status" value="1"/>
</dbReference>
<proteinExistence type="predicted"/>
<dbReference type="KEGG" id="cvn:111104599"/>
<evidence type="ECO:0000256" key="4">
    <source>
        <dbReference type="SAM" id="Coils"/>
    </source>
</evidence>
<dbReference type="OrthoDB" id="6153102at2759"/>
<evidence type="ECO:0000259" key="6">
    <source>
        <dbReference type="PROSITE" id="PS50871"/>
    </source>
</evidence>
<dbReference type="GeneID" id="111104599"/>
<sequence>MRLISQVFHGLVLIVGINSASVSFLTDEHWSNRTNSNVSEINVKNVDVFRQLLNQETLIRMTMVKNVHSLMKDMLTLQENMAKADSKITGIQTSTDREILELKKQVEWLKKENNDLKNNSVVQDNEIAQLKETLKNVTNTLTEVKIEVRYLSIALFGMDTYSKEIDKGLQELENRTRKIEIEMMENISNYAAAISDLDRKHLEYIDKINDTTILLKSDIDQYEIDHLKISAAVSSLELFRINQTQSKCDVSTKIGFTAGVTSNSGSWNSGALVFPKVITNVGSGYNPSDGVFTAPRTGVYVFFVNVQSYSTQSIYVDIVLNGAIKVRAMVSQGGQEYNDAGPNLAVFSLHTGDRVWIKHYSGKGYTTNSDGLITTFSGFLI</sequence>
<dbReference type="InterPro" id="IPR050822">
    <property type="entry name" value="Cerebellin_Synaptic_Org"/>
</dbReference>
<feature type="signal peptide" evidence="5">
    <location>
        <begin position="1"/>
        <end position="19"/>
    </location>
</feature>
<evidence type="ECO:0000256" key="5">
    <source>
        <dbReference type="SAM" id="SignalP"/>
    </source>
</evidence>
<evidence type="ECO:0000256" key="3">
    <source>
        <dbReference type="ARBA" id="ARBA00022729"/>
    </source>
</evidence>
<keyword evidence="3 5" id="KW-0732">Signal</keyword>
<evidence type="ECO:0000256" key="1">
    <source>
        <dbReference type="ARBA" id="ARBA00004613"/>
    </source>
</evidence>
<dbReference type="InterPro" id="IPR008983">
    <property type="entry name" value="Tumour_necrosis_fac-like_dom"/>
</dbReference>
<name>A0A8B8ASF0_CRAVI</name>
<protein>
    <submittedName>
        <fullName evidence="8">Uncharacterized protein LOC111104599</fullName>
    </submittedName>
</protein>
<dbReference type="SUPFAM" id="SSF49842">
    <property type="entry name" value="TNF-like"/>
    <property type="match status" value="1"/>
</dbReference>
<dbReference type="PRINTS" id="PR00007">
    <property type="entry name" value="COMPLEMNTC1Q"/>
</dbReference>
<dbReference type="Gene3D" id="2.60.120.40">
    <property type="match status" value="1"/>
</dbReference>
<evidence type="ECO:0000313" key="7">
    <source>
        <dbReference type="Proteomes" id="UP000694844"/>
    </source>
</evidence>
<reference evidence="8" key="1">
    <citation type="submission" date="2025-08" db="UniProtKB">
        <authorList>
            <consortium name="RefSeq"/>
        </authorList>
    </citation>
    <scope>IDENTIFICATION</scope>
    <source>
        <tissue evidence="8">Whole sample</tissue>
    </source>
</reference>
<evidence type="ECO:0000313" key="8">
    <source>
        <dbReference type="RefSeq" id="XP_022294332.1"/>
    </source>
</evidence>
<dbReference type="Pfam" id="PF00386">
    <property type="entry name" value="C1q"/>
    <property type="match status" value="1"/>
</dbReference>
<keyword evidence="2" id="KW-0964">Secreted</keyword>
<comment type="subcellular location">
    <subcellularLocation>
        <location evidence="1">Secreted</location>
    </subcellularLocation>
</comment>
<dbReference type="PANTHER" id="PTHR22923">
    <property type="entry name" value="CEREBELLIN-RELATED"/>
    <property type="match status" value="1"/>
</dbReference>
<organism evidence="7 8">
    <name type="scientific">Crassostrea virginica</name>
    <name type="common">Eastern oyster</name>
    <dbReference type="NCBI Taxonomy" id="6565"/>
    <lineage>
        <taxon>Eukaryota</taxon>
        <taxon>Metazoa</taxon>
        <taxon>Spiralia</taxon>
        <taxon>Lophotrochozoa</taxon>
        <taxon>Mollusca</taxon>
        <taxon>Bivalvia</taxon>
        <taxon>Autobranchia</taxon>
        <taxon>Pteriomorphia</taxon>
        <taxon>Ostreida</taxon>
        <taxon>Ostreoidea</taxon>
        <taxon>Ostreidae</taxon>
        <taxon>Crassostrea</taxon>
    </lineage>
</organism>
<dbReference type="SMART" id="SM00110">
    <property type="entry name" value="C1Q"/>
    <property type="match status" value="1"/>
</dbReference>
<feature type="chain" id="PRO_5034371963" evidence="5">
    <location>
        <begin position="20"/>
        <end position="381"/>
    </location>
</feature>
<dbReference type="GO" id="GO:0005576">
    <property type="term" value="C:extracellular region"/>
    <property type="evidence" value="ECO:0007669"/>
    <property type="project" value="UniProtKB-SubCell"/>
</dbReference>
<feature type="coiled-coil region" evidence="4">
    <location>
        <begin position="99"/>
        <end position="189"/>
    </location>
</feature>
<dbReference type="PROSITE" id="PS50871">
    <property type="entry name" value="C1Q"/>
    <property type="match status" value="1"/>
</dbReference>
<keyword evidence="4" id="KW-0175">Coiled coil</keyword>
<dbReference type="RefSeq" id="XP_022294332.1">
    <property type="nucleotide sequence ID" value="XM_022438624.1"/>
</dbReference>
<keyword evidence="7" id="KW-1185">Reference proteome</keyword>
<gene>
    <name evidence="8" type="primary">LOC111104599</name>
</gene>
<dbReference type="Proteomes" id="UP000694844">
    <property type="component" value="Chromosome 7"/>
</dbReference>